<dbReference type="Pfam" id="PF00092">
    <property type="entry name" value="VWA"/>
    <property type="match status" value="1"/>
</dbReference>
<dbReference type="PROSITE" id="PS50234">
    <property type="entry name" value="VWFA"/>
    <property type="match status" value="1"/>
</dbReference>
<name>A0A6S7H496_PARCT</name>
<evidence type="ECO:0000313" key="1">
    <source>
        <dbReference type="EMBL" id="CAB3999079.1"/>
    </source>
</evidence>
<dbReference type="PANTHER" id="PTHR24020">
    <property type="entry name" value="COLLAGEN ALPHA"/>
    <property type="match status" value="1"/>
</dbReference>
<dbReference type="AlphaFoldDB" id="A0A6S7H496"/>
<gene>
    <name evidence="1" type="ORF">PACLA_8A063341</name>
</gene>
<dbReference type="CDD" id="cd01450">
    <property type="entry name" value="vWFA_subfamily_ECM"/>
    <property type="match status" value="1"/>
</dbReference>
<accession>A0A6S7H496</accession>
<organism evidence="1 2">
    <name type="scientific">Paramuricea clavata</name>
    <name type="common">Red gorgonian</name>
    <name type="synonym">Violescent sea-whip</name>
    <dbReference type="NCBI Taxonomy" id="317549"/>
    <lineage>
        <taxon>Eukaryota</taxon>
        <taxon>Metazoa</taxon>
        <taxon>Cnidaria</taxon>
        <taxon>Anthozoa</taxon>
        <taxon>Octocorallia</taxon>
        <taxon>Malacalcyonacea</taxon>
        <taxon>Plexauridae</taxon>
        <taxon>Paramuricea</taxon>
    </lineage>
</organism>
<keyword evidence="2" id="KW-1185">Reference proteome</keyword>
<dbReference type="InterPro" id="IPR036465">
    <property type="entry name" value="vWFA_dom_sf"/>
</dbReference>
<sequence length="285" mass="32923">MSKKWHSFDISKKWHSLDISKKWHSLDISKKWHSLDISKKWHSLDISKKWHSFNILKKWHSFDISKKWHSFDISRKLQSFNISKKWHSFDTAPIQCSPESLDLFVVIDGSRSVGYVNFGKVKTFLKKLADEFLIGKNNAHFGVLQYGDKRESRIEFNLDEHFSNKNVSRGIEEMKFLDSPRTDTGHALSTVNEQIFNGKGVDRPDVPNILILFTDGLAHDIRLAYDQAEDLKKKGTRLIVIGAGKRANEVFKQIKHMASRVKDAHKSKFDQLSGIVDDLLDVVCT</sequence>
<dbReference type="InterPro" id="IPR050525">
    <property type="entry name" value="ECM_Assembly_Org"/>
</dbReference>
<dbReference type="SMART" id="SM00327">
    <property type="entry name" value="VWA"/>
    <property type="match status" value="1"/>
</dbReference>
<dbReference type="InterPro" id="IPR002035">
    <property type="entry name" value="VWF_A"/>
</dbReference>
<protein>
    <submittedName>
        <fullName evidence="1">Uncharacterized protein</fullName>
    </submittedName>
</protein>
<proteinExistence type="predicted"/>
<dbReference type="SUPFAM" id="SSF53300">
    <property type="entry name" value="vWA-like"/>
    <property type="match status" value="1"/>
</dbReference>
<dbReference type="Proteomes" id="UP001152795">
    <property type="component" value="Unassembled WGS sequence"/>
</dbReference>
<comment type="caution">
    <text evidence="1">The sequence shown here is derived from an EMBL/GenBank/DDBJ whole genome shotgun (WGS) entry which is preliminary data.</text>
</comment>
<dbReference type="PANTHER" id="PTHR24020:SF20">
    <property type="entry name" value="PH DOMAIN-CONTAINING PROTEIN"/>
    <property type="match status" value="1"/>
</dbReference>
<dbReference type="OrthoDB" id="5973630at2759"/>
<evidence type="ECO:0000313" key="2">
    <source>
        <dbReference type="Proteomes" id="UP001152795"/>
    </source>
</evidence>
<reference evidence="1" key="1">
    <citation type="submission" date="2020-04" db="EMBL/GenBank/DDBJ databases">
        <authorList>
            <person name="Alioto T."/>
            <person name="Alioto T."/>
            <person name="Gomez Garrido J."/>
        </authorList>
    </citation>
    <scope>NUCLEOTIDE SEQUENCE</scope>
    <source>
        <strain evidence="1">A484AB</strain>
    </source>
</reference>
<dbReference type="Gene3D" id="3.40.50.410">
    <property type="entry name" value="von Willebrand factor, type A domain"/>
    <property type="match status" value="1"/>
</dbReference>
<dbReference type="PRINTS" id="PR00453">
    <property type="entry name" value="VWFADOMAIN"/>
</dbReference>
<dbReference type="EMBL" id="CACRXK020003510">
    <property type="protein sequence ID" value="CAB3999079.1"/>
    <property type="molecule type" value="Genomic_DNA"/>
</dbReference>